<evidence type="ECO:0000256" key="3">
    <source>
        <dbReference type="ARBA" id="ARBA00022679"/>
    </source>
</evidence>
<name>A0A1W1Y1W5_9LACT</name>
<dbReference type="STRING" id="371602.SAMN04487984_0074"/>
<dbReference type="SUPFAM" id="SSF54211">
    <property type="entry name" value="Ribosomal protein S5 domain 2-like"/>
    <property type="match status" value="1"/>
</dbReference>
<dbReference type="UniPathway" id="UPA00057">
    <property type="reaction ID" value="UER00098"/>
</dbReference>
<dbReference type="Gene3D" id="3.30.230.10">
    <property type="match status" value="1"/>
</dbReference>
<keyword evidence="8" id="KW-0443">Lipid metabolism</keyword>
<keyword evidence="6" id="KW-0067">ATP-binding</keyword>
<evidence type="ECO:0000313" key="12">
    <source>
        <dbReference type="EMBL" id="SMC30179.1"/>
    </source>
</evidence>
<comment type="pathway">
    <text evidence="9">Isoprenoid biosynthesis; isopentenyl diphosphate biosynthesis via mevalonate pathway; isopentenyl diphosphate from (R)-mevalonate: step 1/3.</text>
</comment>
<evidence type="ECO:0000313" key="13">
    <source>
        <dbReference type="Proteomes" id="UP000243884"/>
    </source>
</evidence>
<dbReference type="SUPFAM" id="SSF55060">
    <property type="entry name" value="GHMP Kinase, C-terminal domain"/>
    <property type="match status" value="1"/>
</dbReference>
<evidence type="ECO:0000259" key="11">
    <source>
        <dbReference type="Pfam" id="PF08544"/>
    </source>
</evidence>
<keyword evidence="4" id="KW-0547">Nucleotide-binding</keyword>
<reference evidence="13" key="1">
    <citation type="submission" date="2017-04" db="EMBL/GenBank/DDBJ databases">
        <authorList>
            <person name="Varghese N."/>
            <person name="Submissions S."/>
        </authorList>
    </citation>
    <scope>NUCLEOTIDE SEQUENCE [LARGE SCALE GENOMIC DNA]</scope>
    <source>
        <strain evidence="13">DSM 21500</strain>
    </source>
</reference>
<keyword evidence="2" id="KW-0444">Lipid biosynthesis</keyword>
<dbReference type="PRINTS" id="PR00959">
    <property type="entry name" value="MEVGALKINASE"/>
</dbReference>
<accession>A0A1W1Y1W5</accession>
<keyword evidence="5 12" id="KW-0418">Kinase</keyword>
<evidence type="ECO:0000256" key="8">
    <source>
        <dbReference type="ARBA" id="ARBA00023098"/>
    </source>
</evidence>
<dbReference type="RefSeq" id="WP_084097691.1">
    <property type="nucleotide sequence ID" value="NZ_FWXK01000001.1"/>
</dbReference>
<gene>
    <name evidence="12" type="ORF">SAMN04487984_0074</name>
</gene>
<keyword evidence="7" id="KW-0460">Magnesium</keyword>
<evidence type="ECO:0000256" key="1">
    <source>
        <dbReference type="ARBA" id="ARBA00022490"/>
    </source>
</evidence>
<feature type="domain" description="GHMP kinase N-terminal" evidence="10">
    <location>
        <begin position="76"/>
        <end position="145"/>
    </location>
</feature>
<dbReference type="GO" id="GO:0005524">
    <property type="term" value="F:ATP binding"/>
    <property type="evidence" value="ECO:0007669"/>
    <property type="project" value="UniProtKB-KW"/>
</dbReference>
<protein>
    <submittedName>
        <fullName evidence="12">Mevalonate kinase</fullName>
    </submittedName>
</protein>
<dbReference type="InterPro" id="IPR006205">
    <property type="entry name" value="Mev_gal_kin"/>
</dbReference>
<dbReference type="GO" id="GO:0019287">
    <property type="term" value="P:isopentenyl diphosphate biosynthetic process, mevalonate pathway"/>
    <property type="evidence" value="ECO:0007669"/>
    <property type="project" value="UniProtKB-UniPathway"/>
</dbReference>
<keyword evidence="3" id="KW-0808">Transferase</keyword>
<evidence type="ECO:0000256" key="4">
    <source>
        <dbReference type="ARBA" id="ARBA00022741"/>
    </source>
</evidence>
<evidence type="ECO:0000256" key="5">
    <source>
        <dbReference type="ARBA" id="ARBA00022777"/>
    </source>
</evidence>
<evidence type="ECO:0000256" key="2">
    <source>
        <dbReference type="ARBA" id="ARBA00022516"/>
    </source>
</evidence>
<dbReference type="GO" id="GO:0005829">
    <property type="term" value="C:cytosol"/>
    <property type="evidence" value="ECO:0007669"/>
    <property type="project" value="TreeGrafter"/>
</dbReference>
<dbReference type="InterPro" id="IPR036554">
    <property type="entry name" value="GHMP_kinase_C_sf"/>
</dbReference>
<dbReference type="InterPro" id="IPR013750">
    <property type="entry name" value="GHMP_kinase_C_dom"/>
</dbReference>
<dbReference type="NCBIfam" id="TIGR00549">
    <property type="entry name" value="mevalon_kin"/>
    <property type="match status" value="1"/>
</dbReference>
<dbReference type="OrthoDB" id="9764892at2"/>
<dbReference type="PANTHER" id="PTHR43290:SF2">
    <property type="entry name" value="MEVALONATE KINASE"/>
    <property type="match status" value="1"/>
</dbReference>
<dbReference type="Gene3D" id="3.30.70.890">
    <property type="entry name" value="GHMP kinase, C-terminal domain"/>
    <property type="match status" value="1"/>
</dbReference>
<dbReference type="AlphaFoldDB" id="A0A1W1Y1W5"/>
<keyword evidence="1" id="KW-0963">Cytoplasm</keyword>
<dbReference type="InterPro" id="IPR020568">
    <property type="entry name" value="Ribosomal_Su5_D2-typ_SF"/>
</dbReference>
<organism evidence="12 13">
    <name type="scientific">Aerococcus suis</name>
    <dbReference type="NCBI Taxonomy" id="371602"/>
    <lineage>
        <taxon>Bacteria</taxon>
        <taxon>Bacillati</taxon>
        <taxon>Bacillota</taxon>
        <taxon>Bacilli</taxon>
        <taxon>Lactobacillales</taxon>
        <taxon>Aerococcaceae</taxon>
        <taxon>Aerococcus</taxon>
    </lineage>
</organism>
<evidence type="ECO:0000256" key="9">
    <source>
        <dbReference type="ARBA" id="ARBA00029438"/>
    </source>
</evidence>
<evidence type="ECO:0000256" key="7">
    <source>
        <dbReference type="ARBA" id="ARBA00022842"/>
    </source>
</evidence>
<dbReference type="InterPro" id="IPR006204">
    <property type="entry name" value="GHMP_kinase_N_dom"/>
</dbReference>
<dbReference type="Pfam" id="PF08544">
    <property type="entry name" value="GHMP_kinases_C"/>
    <property type="match status" value="1"/>
</dbReference>
<sequence length="316" mass="34455">MKTGIGKAHGKIIFMGEHSVVYGYPAIALPFRAVEMTAKITPSDCSTTLDSDLYQGDLLSCPPHLTNIKLLIEKLMMDYLPNQHTHVQVTSSIPAERGMGSSASVACAIIRAFFDYLDQPIATDTLLKYADFAEEISHGNPSGLDARLTALDQPLLYRKNEPITPFHFQTPYWLVVADTGIPGETKAAVAAVREGVDQEKITENQPFSDALHHLGKLVTKLRACLVDTQAHNRYAELSSLINQAQQDLKTLTVSSHALDQGISYCQTHHVPAKLTGGGRGGCYLALANNKAQAEQLAQQLENNGLAIKTWLMPFAS</sequence>
<dbReference type="Proteomes" id="UP000243884">
    <property type="component" value="Unassembled WGS sequence"/>
</dbReference>
<dbReference type="EMBL" id="FWXK01000001">
    <property type="protein sequence ID" value="SMC30179.1"/>
    <property type="molecule type" value="Genomic_DNA"/>
</dbReference>
<feature type="domain" description="GHMP kinase C-terminal" evidence="11">
    <location>
        <begin position="231"/>
        <end position="303"/>
    </location>
</feature>
<dbReference type="PANTHER" id="PTHR43290">
    <property type="entry name" value="MEVALONATE KINASE"/>
    <property type="match status" value="1"/>
</dbReference>
<keyword evidence="13" id="KW-1185">Reference proteome</keyword>
<dbReference type="Pfam" id="PF00288">
    <property type="entry name" value="GHMP_kinases_N"/>
    <property type="match status" value="1"/>
</dbReference>
<evidence type="ECO:0000256" key="6">
    <source>
        <dbReference type="ARBA" id="ARBA00022840"/>
    </source>
</evidence>
<evidence type="ECO:0000259" key="10">
    <source>
        <dbReference type="Pfam" id="PF00288"/>
    </source>
</evidence>
<proteinExistence type="predicted"/>
<dbReference type="InterPro" id="IPR014721">
    <property type="entry name" value="Ribsml_uS5_D2-typ_fold_subgr"/>
</dbReference>
<dbReference type="GO" id="GO:0004496">
    <property type="term" value="F:mevalonate kinase activity"/>
    <property type="evidence" value="ECO:0007669"/>
    <property type="project" value="InterPro"/>
</dbReference>